<dbReference type="GO" id="GO:0009229">
    <property type="term" value="P:thiamine diphosphate biosynthetic process"/>
    <property type="evidence" value="ECO:0007669"/>
    <property type="project" value="InterPro"/>
</dbReference>
<dbReference type="SUPFAM" id="SSF63999">
    <property type="entry name" value="Thiamin pyrophosphokinase, catalytic domain"/>
    <property type="match status" value="1"/>
</dbReference>
<dbReference type="Proteomes" id="UP000292665">
    <property type="component" value="Unassembled WGS sequence"/>
</dbReference>
<reference evidence="7 9" key="1">
    <citation type="submission" date="2015-09" db="EMBL/GenBank/DDBJ databases">
        <authorList>
            <consortium name="Pathogen Informatics"/>
        </authorList>
    </citation>
    <scope>NUCLEOTIDE SEQUENCE [LARGE SCALE GENOMIC DNA]</scope>
    <source>
        <strain evidence="7 9">2789STDY5834841</strain>
    </source>
</reference>
<keyword evidence="2" id="KW-0547">Nucleotide-binding</keyword>
<evidence type="ECO:0000256" key="1">
    <source>
        <dbReference type="ARBA" id="ARBA00022679"/>
    </source>
</evidence>
<dbReference type="GO" id="GO:0006772">
    <property type="term" value="P:thiamine metabolic process"/>
    <property type="evidence" value="ECO:0007669"/>
    <property type="project" value="UniProtKB-UniRule"/>
</dbReference>
<dbReference type="GO" id="GO:0004788">
    <property type="term" value="F:thiamine diphosphokinase activity"/>
    <property type="evidence" value="ECO:0007669"/>
    <property type="project" value="UniProtKB-UniRule"/>
</dbReference>
<proteinExistence type="predicted"/>
<feature type="domain" description="Thiamin pyrophosphokinase thiamin-binding" evidence="6">
    <location>
        <begin position="145"/>
        <end position="211"/>
    </location>
</feature>
<dbReference type="EMBL" id="RCYR01000007">
    <property type="protein sequence ID" value="RYS80791.1"/>
    <property type="molecule type" value="Genomic_DNA"/>
</dbReference>
<keyword evidence="1 7" id="KW-0808">Transferase</keyword>
<dbReference type="RefSeq" id="WP_004845889.1">
    <property type="nucleotide sequence ID" value="NZ_AP028249.1"/>
</dbReference>
<evidence type="ECO:0000313" key="10">
    <source>
        <dbReference type="Proteomes" id="UP000292665"/>
    </source>
</evidence>
<dbReference type="InterPro" id="IPR053149">
    <property type="entry name" value="TPK"/>
</dbReference>
<dbReference type="PANTHER" id="PTHR41299">
    <property type="entry name" value="THIAMINE PYROPHOSPHOKINASE"/>
    <property type="match status" value="1"/>
</dbReference>
<accession>A0A173ZBZ8</accession>
<evidence type="ECO:0000313" key="7">
    <source>
        <dbReference type="EMBL" id="CUN73922.1"/>
    </source>
</evidence>
<gene>
    <name evidence="7" type="primary">thiN</name>
    <name evidence="8" type="ORF">EAI93_05680</name>
    <name evidence="7" type="ORF">ERS852456_00695</name>
</gene>
<dbReference type="SMART" id="SM00983">
    <property type="entry name" value="TPK_B1_binding"/>
    <property type="match status" value="1"/>
</dbReference>
<evidence type="ECO:0000256" key="4">
    <source>
        <dbReference type="ARBA" id="ARBA00022840"/>
    </source>
</evidence>
<dbReference type="GO" id="GO:0016301">
    <property type="term" value="F:kinase activity"/>
    <property type="evidence" value="ECO:0007669"/>
    <property type="project" value="UniProtKB-KW"/>
</dbReference>
<evidence type="ECO:0000256" key="5">
    <source>
        <dbReference type="NCBIfam" id="TIGR01378"/>
    </source>
</evidence>
<evidence type="ECO:0000313" key="9">
    <source>
        <dbReference type="Proteomes" id="UP000095787"/>
    </source>
</evidence>
<sequence length="217" mass="24471">MSKQTVIVSGGMVEKDFALSILKSEETEFVIGVDRGLVFLYDNEIKPDYIVGDFDSVPRKLVEYYREELDVPVREFNPVKDASDTEIALRLCLGLNRKKIVILGATGNRIDHLWANVQCLQIALEAGADACIMDAHNKIRLLDKTVTLKKEEAFGPYFSLFPLEQPVDAFNITGAKYPLTNHFLKPSDSLCVSNEFVEDEVEISFVYGKVILMETRD</sequence>
<dbReference type="InterPro" id="IPR036759">
    <property type="entry name" value="TPK_catalytic_sf"/>
</dbReference>
<dbReference type="InterPro" id="IPR007371">
    <property type="entry name" value="TPK_catalytic"/>
</dbReference>
<dbReference type="Gene3D" id="3.40.50.10240">
    <property type="entry name" value="Thiamin pyrophosphokinase, catalytic domain"/>
    <property type="match status" value="1"/>
</dbReference>
<dbReference type="EMBL" id="CYZO01000007">
    <property type="protein sequence ID" value="CUN73922.1"/>
    <property type="molecule type" value="Genomic_DNA"/>
</dbReference>
<dbReference type="GeneID" id="97329556"/>
<dbReference type="InterPro" id="IPR007373">
    <property type="entry name" value="Thiamin_PyroPKinase_B1-bd"/>
</dbReference>
<dbReference type="InterPro" id="IPR006282">
    <property type="entry name" value="Thi_PPkinase"/>
</dbReference>
<dbReference type="GO" id="GO:0005524">
    <property type="term" value="F:ATP binding"/>
    <property type="evidence" value="ECO:0007669"/>
    <property type="project" value="UniProtKB-KW"/>
</dbReference>
<dbReference type="Pfam" id="PF04263">
    <property type="entry name" value="TPK_catalytic"/>
    <property type="match status" value="1"/>
</dbReference>
<dbReference type="AlphaFoldDB" id="A0A173ZBZ8"/>
<keyword evidence="4" id="KW-0067">ATP-binding</keyword>
<keyword evidence="3 7" id="KW-0418">Kinase</keyword>
<evidence type="ECO:0000313" key="8">
    <source>
        <dbReference type="EMBL" id="RYS80791.1"/>
    </source>
</evidence>
<dbReference type="SUPFAM" id="SSF63862">
    <property type="entry name" value="Thiamin pyrophosphokinase, substrate-binding domain"/>
    <property type="match status" value="1"/>
</dbReference>
<dbReference type="Pfam" id="PF04265">
    <property type="entry name" value="TPK_B1_binding"/>
    <property type="match status" value="1"/>
</dbReference>
<dbReference type="GO" id="GO:0030975">
    <property type="term" value="F:thiamine binding"/>
    <property type="evidence" value="ECO:0007669"/>
    <property type="project" value="InterPro"/>
</dbReference>
<dbReference type="NCBIfam" id="TIGR01378">
    <property type="entry name" value="thi_PPkinase"/>
    <property type="match status" value="1"/>
</dbReference>
<dbReference type="InterPro" id="IPR036371">
    <property type="entry name" value="TPK_B1-bd_sf"/>
</dbReference>
<dbReference type="PANTHER" id="PTHR41299:SF1">
    <property type="entry name" value="THIAMINE PYROPHOSPHOKINASE"/>
    <property type="match status" value="1"/>
</dbReference>
<reference evidence="8 10" key="2">
    <citation type="journal article" date="2019" name="Science, e1252229">
        <title>Invertible promoters mediate bacterial phase variation, antibiotic resistance, and host adaptation in the gut.</title>
        <authorList>
            <person name="Jiang X."/>
            <person name="Hall A.B."/>
            <person name="Arthur T.D."/>
            <person name="Plichta D.R."/>
            <person name="Covington C.T."/>
            <person name="Poyet M."/>
            <person name="Crothers J."/>
            <person name="Moses P.L."/>
            <person name="Tolonen A.C."/>
            <person name="Vlamakis H."/>
            <person name="Alm E.J."/>
            <person name="Xavier R.J."/>
        </authorList>
    </citation>
    <scope>NUCLEOTIDE SEQUENCE [LARGE SCALE GENOMIC DNA]</scope>
    <source>
        <strain evidence="10">aa_0143</strain>
        <strain evidence="8">Aa_0143</strain>
    </source>
</reference>
<name>A0A173ZBZ8_9FIRM</name>
<evidence type="ECO:0000256" key="3">
    <source>
        <dbReference type="ARBA" id="ARBA00022777"/>
    </source>
</evidence>
<evidence type="ECO:0000259" key="6">
    <source>
        <dbReference type="SMART" id="SM00983"/>
    </source>
</evidence>
<dbReference type="Proteomes" id="UP000095787">
    <property type="component" value="Unassembled WGS sequence"/>
</dbReference>
<organism evidence="7 9">
    <name type="scientific">[Ruminococcus] torques</name>
    <dbReference type="NCBI Taxonomy" id="33039"/>
    <lineage>
        <taxon>Bacteria</taxon>
        <taxon>Bacillati</taxon>
        <taxon>Bacillota</taxon>
        <taxon>Clostridia</taxon>
        <taxon>Lachnospirales</taxon>
        <taxon>Lachnospiraceae</taxon>
        <taxon>Mediterraneibacter</taxon>
    </lineage>
</organism>
<dbReference type="EC" id="2.7.6.2" evidence="5"/>
<dbReference type="CDD" id="cd07995">
    <property type="entry name" value="TPK"/>
    <property type="match status" value="1"/>
</dbReference>
<evidence type="ECO:0000256" key="2">
    <source>
        <dbReference type="ARBA" id="ARBA00022741"/>
    </source>
</evidence>
<protein>
    <recommendedName>
        <fullName evidence="5">Thiamine diphosphokinase</fullName>
        <ecNumber evidence="5">2.7.6.2</ecNumber>
    </recommendedName>
</protein>